<feature type="domain" description="HTH marR-type" evidence="1">
    <location>
        <begin position="4"/>
        <end position="141"/>
    </location>
</feature>
<dbReference type="PANTHER" id="PTHR33164:SF43">
    <property type="entry name" value="HTH-TYPE TRANSCRIPTIONAL REPRESSOR YETL"/>
    <property type="match status" value="1"/>
</dbReference>
<sequence>MKKDGALGMEINCVSNMIRRSIDQRIAAMPGEKLSRMDSWIIHYMLDHQQEDVFQKDVERALAMTRSNVSKAVDQMVHKGLIMRSPVDYDARLKKLTLTPKVLETHRLVEGEIAKFEQLLAAGFTSQELTQFKEYLGRVARNINHSAERQKEEKKRRDF</sequence>
<dbReference type="InterPro" id="IPR036388">
    <property type="entry name" value="WH-like_DNA-bd_sf"/>
</dbReference>
<dbReference type="Proteomes" id="UP000606193">
    <property type="component" value="Unassembled WGS sequence"/>
</dbReference>
<dbReference type="PANTHER" id="PTHR33164">
    <property type="entry name" value="TRANSCRIPTIONAL REGULATOR, MARR FAMILY"/>
    <property type="match status" value="1"/>
</dbReference>
<comment type="caution">
    <text evidence="2">The sequence shown here is derived from an EMBL/GenBank/DDBJ whole genome shotgun (WGS) entry which is preliminary data.</text>
</comment>
<keyword evidence="3" id="KW-1185">Reference proteome</keyword>
<dbReference type="Gene3D" id="1.10.10.10">
    <property type="entry name" value="Winged helix-like DNA-binding domain superfamily/Winged helix DNA-binding domain"/>
    <property type="match status" value="1"/>
</dbReference>
<dbReference type="InterPro" id="IPR000835">
    <property type="entry name" value="HTH_MarR-typ"/>
</dbReference>
<protein>
    <submittedName>
        <fullName evidence="2">MarR family transcriptional regulator</fullName>
    </submittedName>
</protein>
<proteinExistence type="predicted"/>
<dbReference type="EMBL" id="JACRSX010000008">
    <property type="protein sequence ID" value="MBC8562503.1"/>
    <property type="molecule type" value="Genomic_DNA"/>
</dbReference>
<gene>
    <name evidence="2" type="ORF">H8704_07665</name>
</gene>
<evidence type="ECO:0000313" key="2">
    <source>
        <dbReference type="EMBL" id="MBC8562503.1"/>
    </source>
</evidence>
<dbReference type="PROSITE" id="PS50995">
    <property type="entry name" value="HTH_MARR_2"/>
    <property type="match status" value="1"/>
</dbReference>
<dbReference type="RefSeq" id="WP_249297871.1">
    <property type="nucleotide sequence ID" value="NZ_JACRSX010000008.1"/>
</dbReference>
<name>A0ABR7N1J0_9FIRM</name>
<dbReference type="InterPro" id="IPR036390">
    <property type="entry name" value="WH_DNA-bd_sf"/>
</dbReference>
<dbReference type="PRINTS" id="PR00598">
    <property type="entry name" value="HTHMARR"/>
</dbReference>
<evidence type="ECO:0000313" key="3">
    <source>
        <dbReference type="Proteomes" id="UP000606193"/>
    </source>
</evidence>
<dbReference type="Pfam" id="PF12802">
    <property type="entry name" value="MarR_2"/>
    <property type="match status" value="1"/>
</dbReference>
<dbReference type="SMART" id="SM00347">
    <property type="entry name" value="HTH_MARR"/>
    <property type="match status" value="1"/>
</dbReference>
<reference evidence="2 3" key="1">
    <citation type="submission" date="2020-08" db="EMBL/GenBank/DDBJ databases">
        <title>Genome public.</title>
        <authorList>
            <person name="Liu C."/>
            <person name="Sun Q."/>
        </authorList>
    </citation>
    <scope>NUCLEOTIDE SEQUENCE [LARGE SCALE GENOMIC DNA]</scope>
    <source>
        <strain evidence="2 3">NSJ-37</strain>
    </source>
</reference>
<evidence type="ECO:0000259" key="1">
    <source>
        <dbReference type="PROSITE" id="PS50995"/>
    </source>
</evidence>
<organism evidence="2 3">
    <name type="scientific">Jutongia huaianensis</name>
    <dbReference type="NCBI Taxonomy" id="2763668"/>
    <lineage>
        <taxon>Bacteria</taxon>
        <taxon>Bacillati</taxon>
        <taxon>Bacillota</taxon>
        <taxon>Clostridia</taxon>
        <taxon>Lachnospirales</taxon>
        <taxon>Lachnospiraceae</taxon>
        <taxon>Jutongia</taxon>
    </lineage>
</organism>
<accession>A0ABR7N1J0</accession>
<dbReference type="SUPFAM" id="SSF46785">
    <property type="entry name" value="Winged helix' DNA-binding domain"/>
    <property type="match status" value="1"/>
</dbReference>
<dbReference type="InterPro" id="IPR039422">
    <property type="entry name" value="MarR/SlyA-like"/>
</dbReference>